<comment type="caution">
    <text evidence="2">The sequence shown here is derived from an EMBL/GenBank/DDBJ whole genome shotgun (WGS) entry which is preliminary data.</text>
</comment>
<sequence>METSSLNLAHQQHRRAEAHLRCRRFDEAIQCHKEASRLLEEAMKLTTVTKALESLKLQREYHIQQESIIRMKANCYEKNMKAIENNHHKMVSEIDLHEAPKRDVSHNLQVEIYRKIEEADSLLQILLKRGVNEDESLKVKLNGQSDKVSVPEQESVICVKPTDKQPIAHGNKLPKNDQTVIEELKVINEQLRSQVLYKI</sequence>
<dbReference type="Pfam" id="PF17169">
    <property type="entry name" value="NRBF2_MIT"/>
    <property type="match status" value="1"/>
</dbReference>
<dbReference type="PANTHER" id="PTHR14964">
    <property type="entry name" value="NUCLEAR RECEPTOR BINDING FACTOR 2"/>
    <property type="match status" value="1"/>
</dbReference>
<keyword evidence="3" id="KW-1185">Reference proteome</keyword>
<dbReference type="SUPFAM" id="SSF140361">
    <property type="entry name" value="MIT domain-like"/>
    <property type="match status" value="1"/>
</dbReference>
<dbReference type="EMBL" id="KZ312435">
    <property type="protein sequence ID" value="KAG8240193.1"/>
    <property type="molecule type" value="Genomic_DNA"/>
</dbReference>
<reference evidence="2" key="1">
    <citation type="submission" date="2013-04" db="EMBL/GenBank/DDBJ databases">
        <authorList>
            <person name="Qu J."/>
            <person name="Murali S.C."/>
            <person name="Bandaranaike D."/>
            <person name="Bellair M."/>
            <person name="Blankenburg K."/>
            <person name="Chao H."/>
            <person name="Dinh H."/>
            <person name="Doddapaneni H."/>
            <person name="Downs B."/>
            <person name="Dugan-Rocha S."/>
            <person name="Elkadiri S."/>
            <person name="Gnanaolivu R.D."/>
            <person name="Hernandez B."/>
            <person name="Javaid M."/>
            <person name="Jayaseelan J.C."/>
            <person name="Lee S."/>
            <person name="Li M."/>
            <person name="Ming W."/>
            <person name="Munidasa M."/>
            <person name="Muniz J."/>
            <person name="Nguyen L."/>
            <person name="Ongeri F."/>
            <person name="Osuji N."/>
            <person name="Pu L.-L."/>
            <person name="Puazo M."/>
            <person name="Qu C."/>
            <person name="Quiroz J."/>
            <person name="Raj R."/>
            <person name="Weissenberger G."/>
            <person name="Xin Y."/>
            <person name="Zou X."/>
            <person name="Han Y."/>
            <person name="Richards S."/>
            <person name="Worley K."/>
            <person name="Muzny D."/>
            <person name="Gibbs R."/>
        </authorList>
    </citation>
    <scope>NUCLEOTIDE SEQUENCE</scope>
    <source>
        <strain evidence="2">Sampled in the wild</strain>
    </source>
</reference>
<dbReference type="Gene3D" id="1.20.58.80">
    <property type="entry name" value="Phosphotransferase system, lactose/cellobiose-type IIA subunit"/>
    <property type="match status" value="1"/>
</dbReference>
<reference evidence="2" key="2">
    <citation type="submission" date="2017-10" db="EMBL/GenBank/DDBJ databases">
        <title>Ladona fulva Genome sequencing and assembly.</title>
        <authorList>
            <person name="Murali S."/>
            <person name="Richards S."/>
            <person name="Bandaranaike D."/>
            <person name="Bellair M."/>
            <person name="Blankenburg K."/>
            <person name="Chao H."/>
            <person name="Dinh H."/>
            <person name="Doddapaneni H."/>
            <person name="Dugan-Rocha S."/>
            <person name="Elkadiri S."/>
            <person name="Gnanaolivu R."/>
            <person name="Hernandez B."/>
            <person name="Skinner E."/>
            <person name="Javaid M."/>
            <person name="Lee S."/>
            <person name="Li M."/>
            <person name="Ming W."/>
            <person name="Munidasa M."/>
            <person name="Muniz J."/>
            <person name="Nguyen L."/>
            <person name="Hughes D."/>
            <person name="Osuji N."/>
            <person name="Pu L.-L."/>
            <person name="Puazo M."/>
            <person name="Qu C."/>
            <person name="Quiroz J."/>
            <person name="Raj R."/>
            <person name="Weissenberger G."/>
            <person name="Xin Y."/>
            <person name="Zou X."/>
            <person name="Han Y."/>
            <person name="Worley K."/>
            <person name="Muzny D."/>
            <person name="Gibbs R."/>
        </authorList>
    </citation>
    <scope>NUCLEOTIDE SEQUENCE</scope>
    <source>
        <strain evidence="2">Sampled in the wild</strain>
    </source>
</reference>
<dbReference type="InterPro" id="IPR039679">
    <property type="entry name" value="NRBF2"/>
</dbReference>
<feature type="non-terminal residue" evidence="2">
    <location>
        <position position="199"/>
    </location>
</feature>
<proteinExistence type="predicted"/>
<protein>
    <recommendedName>
        <fullName evidence="1">Nuclear receptor-binding factor 2 MIT domain-containing protein</fullName>
    </recommendedName>
</protein>
<evidence type="ECO:0000259" key="1">
    <source>
        <dbReference type="Pfam" id="PF17169"/>
    </source>
</evidence>
<dbReference type="PANTHER" id="PTHR14964:SF2">
    <property type="entry name" value="NUCLEAR RECEPTOR-BINDING FACTOR 2"/>
    <property type="match status" value="1"/>
</dbReference>
<evidence type="ECO:0000313" key="2">
    <source>
        <dbReference type="EMBL" id="KAG8240193.1"/>
    </source>
</evidence>
<gene>
    <name evidence="2" type="ORF">J437_LFUL016690</name>
</gene>
<evidence type="ECO:0000313" key="3">
    <source>
        <dbReference type="Proteomes" id="UP000792457"/>
    </source>
</evidence>
<accession>A0A8K0KY86</accession>
<dbReference type="AlphaFoldDB" id="A0A8K0KY86"/>
<organism evidence="2 3">
    <name type="scientific">Ladona fulva</name>
    <name type="common">Scarce chaser dragonfly</name>
    <name type="synonym">Libellula fulva</name>
    <dbReference type="NCBI Taxonomy" id="123851"/>
    <lineage>
        <taxon>Eukaryota</taxon>
        <taxon>Metazoa</taxon>
        <taxon>Ecdysozoa</taxon>
        <taxon>Arthropoda</taxon>
        <taxon>Hexapoda</taxon>
        <taxon>Insecta</taxon>
        <taxon>Pterygota</taxon>
        <taxon>Palaeoptera</taxon>
        <taxon>Odonata</taxon>
        <taxon>Epiprocta</taxon>
        <taxon>Anisoptera</taxon>
        <taxon>Libelluloidea</taxon>
        <taxon>Libellulidae</taxon>
        <taxon>Ladona</taxon>
    </lineage>
</organism>
<dbReference type="InterPro" id="IPR033393">
    <property type="entry name" value="NRBF2_MIT"/>
</dbReference>
<dbReference type="Proteomes" id="UP000792457">
    <property type="component" value="Unassembled WGS sequence"/>
</dbReference>
<dbReference type="GO" id="GO:0006914">
    <property type="term" value="P:autophagy"/>
    <property type="evidence" value="ECO:0007669"/>
    <property type="project" value="InterPro"/>
</dbReference>
<feature type="domain" description="Nuclear receptor-binding factor 2 MIT" evidence="1">
    <location>
        <begin position="4"/>
        <end position="72"/>
    </location>
</feature>
<dbReference type="OrthoDB" id="3694230at2759"/>
<name>A0A8K0KY86_LADFU</name>